<accession>A0A1F8CQM5</accession>
<dbReference type="Gene3D" id="3.40.30.10">
    <property type="entry name" value="Glutaredoxin"/>
    <property type="match status" value="1"/>
</dbReference>
<dbReference type="EMBL" id="MGHV01000036">
    <property type="protein sequence ID" value="OGM78386.1"/>
    <property type="molecule type" value="Genomic_DNA"/>
</dbReference>
<evidence type="ECO:0000313" key="1">
    <source>
        <dbReference type="EMBL" id="OGM78386.1"/>
    </source>
</evidence>
<organism evidence="1 2">
    <name type="scientific">Candidatus Woesebacteria bacterium RIFOXYA1_FULL_48_16</name>
    <dbReference type="NCBI Taxonomy" id="1802535"/>
    <lineage>
        <taxon>Bacteria</taxon>
        <taxon>Candidatus Woeseibacteriota</taxon>
    </lineage>
</organism>
<proteinExistence type="predicted"/>
<dbReference type="InterPro" id="IPR036249">
    <property type="entry name" value="Thioredoxin-like_sf"/>
</dbReference>
<comment type="caution">
    <text evidence="1">The sequence shown here is derived from an EMBL/GenBank/DDBJ whole genome shotgun (WGS) entry which is preliminary data.</text>
</comment>
<dbReference type="AlphaFoldDB" id="A0A1F8CQM5"/>
<sequence length="122" mass="13507">MRKFFFGVLAATFLIIGIGIFYSTKSSKDALGLPSGYEYYWSTTCPHCAKVQEFIDSWEGTAKISLEKKEINSPANSNLLVRRASSCNISVNDVGVPFLFTPEGKCILGDEPIIEYLKGLKI</sequence>
<gene>
    <name evidence="1" type="ORF">A2197_01545</name>
</gene>
<protein>
    <submittedName>
        <fullName evidence="1">Uncharacterized protein</fullName>
    </submittedName>
</protein>
<reference evidence="1 2" key="1">
    <citation type="journal article" date="2016" name="Nat. Commun.">
        <title>Thousands of microbial genomes shed light on interconnected biogeochemical processes in an aquifer system.</title>
        <authorList>
            <person name="Anantharaman K."/>
            <person name="Brown C.T."/>
            <person name="Hug L.A."/>
            <person name="Sharon I."/>
            <person name="Castelle C.J."/>
            <person name="Probst A.J."/>
            <person name="Thomas B.C."/>
            <person name="Singh A."/>
            <person name="Wilkins M.J."/>
            <person name="Karaoz U."/>
            <person name="Brodie E.L."/>
            <person name="Williams K.H."/>
            <person name="Hubbard S.S."/>
            <person name="Banfield J.F."/>
        </authorList>
    </citation>
    <scope>NUCLEOTIDE SEQUENCE [LARGE SCALE GENOMIC DNA]</scope>
</reference>
<dbReference type="PROSITE" id="PS51354">
    <property type="entry name" value="GLUTAREDOXIN_2"/>
    <property type="match status" value="1"/>
</dbReference>
<name>A0A1F8CQM5_9BACT</name>
<evidence type="ECO:0000313" key="2">
    <source>
        <dbReference type="Proteomes" id="UP000178430"/>
    </source>
</evidence>
<dbReference type="SUPFAM" id="SSF52833">
    <property type="entry name" value="Thioredoxin-like"/>
    <property type="match status" value="1"/>
</dbReference>
<dbReference type="Proteomes" id="UP000178430">
    <property type="component" value="Unassembled WGS sequence"/>
</dbReference>